<dbReference type="EMBL" id="KZ678379">
    <property type="protein sequence ID" value="PSS02097.1"/>
    <property type="molecule type" value="Genomic_DNA"/>
</dbReference>
<keyword evidence="2" id="KW-0732">Signal</keyword>
<feature type="compositionally biased region" description="Pro residues" evidence="1">
    <location>
        <begin position="133"/>
        <end position="149"/>
    </location>
</feature>
<proteinExistence type="predicted"/>
<evidence type="ECO:0000313" key="4">
    <source>
        <dbReference type="Proteomes" id="UP000241462"/>
    </source>
</evidence>
<reference evidence="3 4" key="1">
    <citation type="journal article" date="2018" name="Mycol. Prog.">
        <title>Coniella lustricola, a new species from submerged detritus.</title>
        <authorList>
            <person name="Raudabaugh D.B."/>
            <person name="Iturriaga T."/>
            <person name="Carver A."/>
            <person name="Mondo S."/>
            <person name="Pangilinan J."/>
            <person name="Lipzen A."/>
            <person name="He G."/>
            <person name="Amirebrahimi M."/>
            <person name="Grigoriev I.V."/>
            <person name="Miller A.N."/>
        </authorList>
    </citation>
    <scope>NUCLEOTIDE SEQUENCE [LARGE SCALE GENOMIC DNA]</scope>
    <source>
        <strain evidence="3 4">B22-T-1</strain>
    </source>
</reference>
<evidence type="ECO:0008006" key="5">
    <source>
        <dbReference type="Google" id="ProtNLM"/>
    </source>
</evidence>
<gene>
    <name evidence="3" type="ORF">BD289DRAFT_464849</name>
</gene>
<feature type="signal peptide" evidence="2">
    <location>
        <begin position="1"/>
        <end position="24"/>
    </location>
</feature>
<feature type="compositionally biased region" description="Low complexity" evidence="1">
    <location>
        <begin position="153"/>
        <end position="167"/>
    </location>
</feature>
<name>A0A2T3AKF4_9PEZI</name>
<sequence>MLSFFVFFILFCLLLWNLSSLGWSCCHASYAISSCLPEALVAAECSILSVCKTAPSIHQNVGRRLQVVWPKYPLPALRFCTKSRPSPALKARGKTSAQVSPGLIGLLNRHWALGHQRRASRNTFFCRATPKTSRPPLPPGPPRATPPPRNSAHLHLGAHAPALRRSS</sequence>
<evidence type="ECO:0000256" key="2">
    <source>
        <dbReference type="SAM" id="SignalP"/>
    </source>
</evidence>
<dbReference type="InParanoid" id="A0A2T3AKF4"/>
<evidence type="ECO:0000313" key="3">
    <source>
        <dbReference type="EMBL" id="PSS02097.1"/>
    </source>
</evidence>
<dbReference type="Proteomes" id="UP000241462">
    <property type="component" value="Unassembled WGS sequence"/>
</dbReference>
<protein>
    <recommendedName>
        <fullName evidence="5">Secreted protein</fullName>
    </recommendedName>
</protein>
<feature type="chain" id="PRO_5015750097" description="Secreted protein" evidence="2">
    <location>
        <begin position="25"/>
        <end position="167"/>
    </location>
</feature>
<dbReference type="AlphaFoldDB" id="A0A2T3AKF4"/>
<organism evidence="3 4">
    <name type="scientific">Coniella lustricola</name>
    <dbReference type="NCBI Taxonomy" id="2025994"/>
    <lineage>
        <taxon>Eukaryota</taxon>
        <taxon>Fungi</taxon>
        <taxon>Dikarya</taxon>
        <taxon>Ascomycota</taxon>
        <taxon>Pezizomycotina</taxon>
        <taxon>Sordariomycetes</taxon>
        <taxon>Sordariomycetidae</taxon>
        <taxon>Diaporthales</taxon>
        <taxon>Schizoparmaceae</taxon>
        <taxon>Coniella</taxon>
    </lineage>
</organism>
<evidence type="ECO:0000256" key="1">
    <source>
        <dbReference type="SAM" id="MobiDB-lite"/>
    </source>
</evidence>
<keyword evidence="4" id="KW-1185">Reference proteome</keyword>
<feature type="region of interest" description="Disordered" evidence="1">
    <location>
        <begin position="128"/>
        <end position="167"/>
    </location>
</feature>
<accession>A0A2T3AKF4</accession>